<dbReference type="GeneID" id="39474493"/>
<name>A0AAD0PW64_PSEAV</name>
<protein>
    <submittedName>
        <fullName evidence="1">Uncharacterized protein</fullName>
    </submittedName>
</protein>
<reference evidence="1 2" key="1">
    <citation type="journal article" date="2011" name="PLoS Pathog.">
        <title>Dynamic evolution of pathogenicity revealed by sequencing and comparative genomics of 19 Pseudomonas syringae isolates.</title>
        <authorList>
            <person name="Baltrus D.A."/>
            <person name="Nishimura M.T."/>
            <person name="Romanchuk A."/>
            <person name="Chang J.H."/>
            <person name="Mukhtar M.S."/>
            <person name="Cherkis K."/>
            <person name="Roach J."/>
            <person name="Grant S.R."/>
            <person name="Jones C.D."/>
            <person name="Dangl J.L."/>
        </authorList>
    </citation>
    <scope>NUCLEOTIDE SEQUENCE [LARGE SCALE GENOMIC DNA]</scope>
    <source>
        <strain evidence="1 2">M301315</strain>
    </source>
</reference>
<dbReference type="Proteomes" id="UP000006426">
    <property type="component" value="Plasmid pmppla107"/>
</dbReference>
<gene>
    <name evidence="1" type="ORF">PLA107_032005</name>
</gene>
<accession>A0AAD0PW64</accession>
<proteinExistence type="predicted"/>
<sequence length="222" mass="25646">MSKYSLIFRLLNKPFVFDAGGHLDDRDTQALRTIFEPYVLGKDRPGCMDRLHGTRVGMQKWPVLHLLAMMKLNNNRFEPSMVSEMVAGVTDFLEHDWLYGNKLMRETSRLVEALHAKGHSPIDPVEFVGLVAKDMERHFMSLPALKQMFVPEDWLDDADNDPCNFHLSEVLIKDQDLQRRLLTDLPDRRFKAALVHYPRAALEVSLDRGGRWEQLFAKDLGL</sequence>
<organism evidence="1 2">
    <name type="scientific">Pseudomonas amygdali pv. lachrymans str. M301315</name>
    <dbReference type="NCBI Taxonomy" id="629260"/>
    <lineage>
        <taxon>Bacteria</taxon>
        <taxon>Pseudomonadati</taxon>
        <taxon>Pseudomonadota</taxon>
        <taxon>Gammaproteobacteria</taxon>
        <taxon>Pseudomonadales</taxon>
        <taxon>Pseudomonadaceae</taxon>
        <taxon>Pseudomonas</taxon>
        <taxon>Pseudomonas amygdali</taxon>
    </lineage>
</organism>
<geneLocation type="plasmid" evidence="2">
    <name>pmppla107</name>
</geneLocation>
<keyword evidence="1" id="KW-0614">Plasmid</keyword>
<evidence type="ECO:0000313" key="2">
    <source>
        <dbReference type="Proteomes" id="UP000006426"/>
    </source>
</evidence>
<dbReference type="AlphaFoldDB" id="A0AAD0PW64"/>
<dbReference type="RefSeq" id="WP_005741856.1">
    <property type="nucleotide sequence ID" value="NZ_CP031226.1"/>
</dbReference>
<dbReference type="EMBL" id="CP031226">
    <property type="protein sequence ID" value="AXH59850.1"/>
    <property type="molecule type" value="Genomic_DNA"/>
</dbReference>
<evidence type="ECO:0000313" key="1">
    <source>
        <dbReference type="EMBL" id="AXH59850.1"/>
    </source>
</evidence>